<dbReference type="GeneID" id="36376140"/>
<dbReference type="WormBase" id="SRAE_1000203300">
    <property type="protein sequence ID" value="SRP03055"/>
    <property type="gene ID" value="WBGene00258645"/>
</dbReference>
<dbReference type="PANTHER" id="PTHR21422:SF9">
    <property type="entry name" value="RAB3 GTPASE-ACTIVATING PROTEIN CATALYTIC SUBUNIT"/>
    <property type="match status" value="1"/>
</dbReference>
<dbReference type="PANTHER" id="PTHR21422">
    <property type="entry name" value="RAB3 GTPASE-ACTIVATING PROTEIN CATALYTIC SUBUNIT"/>
    <property type="match status" value="1"/>
</dbReference>
<evidence type="ECO:0000313" key="9">
    <source>
        <dbReference type="WBParaSite" id="SRAE_1000203300.1"/>
    </source>
</evidence>
<name>A0A090L8H9_STRRB</name>
<keyword evidence="8" id="KW-1185">Reference proteome</keyword>
<evidence type="ECO:0000313" key="10">
    <source>
        <dbReference type="WormBase" id="SRAE_1000203300"/>
    </source>
</evidence>
<keyword evidence="4" id="KW-0343">GTPase activation</keyword>
<gene>
    <name evidence="7 9 10" type="ORF">SRAE_1000203300</name>
</gene>
<dbReference type="EMBL" id="LN609528">
    <property type="protein sequence ID" value="CEF63775.1"/>
    <property type="molecule type" value="Genomic_DNA"/>
</dbReference>
<dbReference type="GO" id="GO:0005096">
    <property type="term" value="F:GTPase activator activity"/>
    <property type="evidence" value="ECO:0007669"/>
    <property type="project" value="UniProtKB-KW"/>
</dbReference>
<protein>
    <recommendedName>
        <fullName evidence="3">Rab3 GTPase-activating protein catalytic subunit</fullName>
    </recommendedName>
</protein>
<evidence type="ECO:0000259" key="6">
    <source>
        <dbReference type="Pfam" id="PF13890"/>
    </source>
</evidence>
<accession>A0A090L8H9</accession>
<sequence length="884" mass="106263">MNYNINEDKFCIEEKKSFSDILGVSISNDSINFENNNFDGIFEMEDFTNLTQFERICFTFEVILRKWNIHNKKVVNFNEVNIKKCRWIKKSSKFVFKEKNYIIKYYCPEMNTKLKSINKLESLDCSKILMNKFYNNVPSFINEFGIVEWLFICPESEKDIISNKNDLILLMSCLESCDANCTLPFIVQFDASSKHIFYGFQKSSFSKYEFKSCYLKTTKTYFKLPIDIKNIFFENFKYDTVDIHDILHTCEIEYSYLKKKNKNDKFTPSNFYDRNEFLNQLFKILNYKNETEEINNLINEFKLFIRFDGMPYNDKDDWLKNENDILLMEKNSSKWFCQTEFKNIDSQFLTGILKQYLTFFNTSTHFNTSIQDILFNVNEKLNKKKFTNSIFFSESIKIDSNDPMDLLFKTITIKEIRKFQAISKEIIQTIFNYVKNPSSKFNKNKCYDDEYLFIKKTLKNSKTGPSYSIVELISLTIGIIIYKEKNGIIFSCLLWNEFLNFLQHNFENCKYLPGISKKQHPEFGHSIFQQNIELLQCCIYSRKKWKTLNDYQIKYGRDIKSDIPLYHHPNEYIFIPVLQDKIPQTEETFLREIENFVETNSDERHINQLSFLTSDMSAFKAANPKCCFKDFIRWHSPNDWILNNENKKYELSIRMSGNDNIWKKTWDKSKPISIYKQKKHFDESEEWKKTIDKLKNLTFGEMIQYTLPNIFKSIIQILFDNFEIFSLQIKKKFRKLSITFCQCTFQIGKVEVYQNILNEINYIEKYIEKDYHLRRYFFNYFINEKDISYIEYLIMGMAENGIIKIENNKRNLIKYLIEKIFYDQNDNFCFSRQIPTSKRYIFSFYDARIYVSFSGDETRIYSKMPNSYINIKKLEDNLNKNQYP</sequence>
<dbReference type="CTD" id="36376140"/>
<evidence type="ECO:0000256" key="3">
    <source>
        <dbReference type="ARBA" id="ARBA00015817"/>
    </source>
</evidence>
<keyword evidence="5" id="KW-0963">Cytoplasm</keyword>
<reference evidence="7 8" key="1">
    <citation type="submission" date="2014-09" db="EMBL/GenBank/DDBJ databases">
        <authorList>
            <person name="Martin A.A."/>
        </authorList>
    </citation>
    <scope>NUCLEOTIDE SEQUENCE</scope>
    <source>
        <strain evidence="8">ED321</strain>
        <strain evidence="7">ED321 Heterogonic</strain>
    </source>
</reference>
<organism evidence="7">
    <name type="scientific">Strongyloides ratti</name>
    <name type="common">Parasitic roundworm</name>
    <dbReference type="NCBI Taxonomy" id="34506"/>
    <lineage>
        <taxon>Eukaryota</taxon>
        <taxon>Metazoa</taxon>
        <taxon>Ecdysozoa</taxon>
        <taxon>Nematoda</taxon>
        <taxon>Chromadorea</taxon>
        <taxon>Rhabditida</taxon>
        <taxon>Tylenchina</taxon>
        <taxon>Panagrolaimomorpha</taxon>
        <taxon>Strongyloidoidea</taxon>
        <taxon>Strongyloididae</taxon>
        <taxon>Strongyloides</taxon>
    </lineage>
</organism>
<dbReference type="Proteomes" id="UP000035682">
    <property type="component" value="Unplaced"/>
</dbReference>
<evidence type="ECO:0000256" key="1">
    <source>
        <dbReference type="ARBA" id="ARBA00004496"/>
    </source>
</evidence>
<evidence type="ECO:0000256" key="5">
    <source>
        <dbReference type="ARBA" id="ARBA00022490"/>
    </source>
</evidence>
<dbReference type="GO" id="GO:0005737">
    <property type="term" value="C:cytoplasm"/>
    <property type="evidence" value="ECO:0007669"/>
    <property type="project" value="UniProtKB-SubCell"/>
</dbReference>
<comment type="subcellular location">
    <subcellularLocation>
        <location evidence="1">Cytoplasm</location>
    </subcellularLocation>
</comment>
<comment type="similarity">
    <text evidence="2">Belongs to the Rab3-GAP catalytic subunit family.</text>
</comment>
<dbReference type="AlphaFoldDB" id="A0A090L8H9"/>
<evidence type="ECO:0000256" key="2">
    <source>
        <dbReference type="ARBA" id="ARBA00008856"/>
    </source>
</evidence>
<proteinExistence type="inferred from homology"/>
<dbReference type="InterPro" id="IPR045700">
    <property type="entry name" value="Rab3GAP1"/>
</dbReference>
<dbReference type="WBParaSite" id="SRAE_1000203300.1">
    <property type="protein sequence ID" value="SRAE_1000203300.1"/>
    <property type="gene ID" value="WBGene00258645"/>
</dbReference>
<dbReference type="Pfam" id="PF13890">
    <property type="entry name" value="Rab3-GTPase_cat"/>
    <property type="match status" value="1"/>
</dbReference>
<feature type="domain" description="Rab3GAP catalytic subunit conserved" evidence="6">
    <location>
        <begin position="568"/>
        <end position="694"/>
    </location>
</feature>
<dbReference type="OrthoDB" id="17346at2759"/>
<evidence type="ECO:0000313" key="7">
    <source>
        <dbReference type="EMBL" id="CEF63775.1"/>
    </source>
</evidence>
<dbReference type="InterPro" id="IPR026147">
    <property type="entry name" value="Rab3GAP1_conserved"/>
</dbReference>
<reference evidence="9" key="2">
    <citation type="submission" date="2020-12" db="UniProtKB">
        <authorList>
            <consortium name="WormBaseParasite"/>
        </authorList>
    </citation>
    <scope>IDENTIFICATION</scope>
</reference>
<evidence type="ECO:0000313" key="8">
    <source>
        <dbReference type="Proteomes" id="UP000035682"/>
    </source>
</evidence>
<dbReference type="STRING" id="34506.A0A090L8H9"/>
<evidence type="ECO:0000256" key="4">
    <source>
        <dbReference type="ARBA" id="ARBA00022468"/>
    </source>
</evidence>
<dbReference type="RefSeq" id="XP_024502976.1">
    <property type="nucleotide sequence ID" value="XM_024649061.1"/>
</dbReference>